<name>A0ABT8SDS3_9BURK</name>
<protein>
    <submittedName>
        <fullName evidence="3">Tripartite tricarboxylate transporter substrate binding protein</fullName>
    </submittedName>
</protein>
<keyword evidence="4" id="KW-1185">Reference proteome</keyword>
<evidence type="ECO:0000256" key="2">
    <source>
        <dbReference type="SAM" id="SignalP"/>
    </source>
</evidence>
<dbReference type="InterPro" id="IPR006311">
    <property type="entry name" value="TAT_signal"/>
</dbReference>
<dbReference type="InterPro" id="IPR005064">
    <property type="entry name" value="BUG"/>
</dbReference>
<dbReference type="PANTHER" id="PTHR42928:SF5">
    <property type="entry name" value="BLR1237 PROTEIN"/>
    <property type="match status" value="1"/>
</dbReference>
<organism evidence="3 4">
    <name type="scientific">Variovorax ginsengisoli</name>
    <dbReference type="NCBI Taxonomy" id="363844"/>
    <lineage>
        <taxon>Bacteria</taxon>
        <taxon>Pseudomonadati</taxon>
        <taxon>Pseudomonadota</taxon>
        <taxon>Betaproteobacteria</taxon>
        <taxon>Burkholderiales</taxon>
        <taxon>Comamonadaceae</taxon>
        <taxon>Variovorax</taxon>
    </lineage>
</organism>
<dbReference type="CDD" id="cd07012">
    <property type="entry name" value="PBP2_Bug_TTT"/>
    <property type="match status" value="1"/>
</dbReference>
<comment type="caution">
    <text evidence="3">The sequence shown here is derived from an EMBL/GenBank/DDBJ whole genome shotgun (WGS) entry which is preliminary data.</text>
</comment>
<feature type="chain" id="PRO_5046666073" evidence="2">
    <location>
        <begin position="31"/>
        <end position="330"/>
    </location>
</feature>
<dbReference type="Pfam" id="PF03401">
    <property type="entry name" value="TctC"/>
    <property type="match status" value="1"/>
</dbReference>
<dbReference type="PROSITE" id="PS51318">
    <property type="entry name" value="TAT"/>
    <property type="match status" value="1"/>
</dbReference>
<dbReference type="PANTHER" id="PTHR42928">
    <property type="entry name" value="TRICARBOXYLATE-BINDING PROTEIN"/>
    <property type="match status" value="1"/>
</dbReference>
<proteinExistence type="inferred from homology"/>
<dbReference type="InterPro" id="IPR042100">
    <property type="entry name" value="Bug_dom1"/>
</dbReference>
<evidence type="ECO:0000313" key="3">
    <source>
        <dbReference type="EMBL" id="MDO1536880.1"/>
    </source>
</evidence>
<dbReference type="Gene3D" id="3.40.190.10">
    <property type="entry name" value="Periplasmic binding protein-like II"/>
    <property type="match status" value="1"/>
</dbReference>
<dbReference type="SUPFAM" id="SSF53850">
    <property type="entry name" value="Periplasmic binding protein-like II"/>
    <property type="match status" value="1"/>
</dbReference>
<accession>A0ABT8SDS3</accession>
<feature type="signal peptide" evidence="2">
    <location>
        <begin position="1"/>
        <end position="30"/>
    </location>
</feature>
<evidence type="ECO:0000313" key="4">
    <source>
        <dbReference type="Proteomes" id="UP001169027"/>
    </source>
</evidence>
<sequence>MKQPTNPLRRALLGALAGASLLAVVPAALAQAWPSKPVRLVVGAPAGGTADMVARTLAEGLTPLLGQPVIVDNKAGGMGAIGTQDLLQSPHDGYTFMVGVNGLVSEIPHVAKSRVDMFKEVKPLAQLSRTGLVLVGSPALTASNLKELIAYVKAHPGKVSYASYSSGSMSHTMGQELNKLAGLDMTHVGYKGSPPALQDVMGGHVALMFDGPATSIPLIKAGKLKAFAVGAPKRLAALPDVPTFAELGYPKIGDIAWMGLWTTPDVPAEVQVKVREAALKVLQQPKVIERFNELGQEMGQPLSTDELSKSLRLASDKHAANLKDIGFQPE</sequence>
<gene>
    <name evidence="3" type="ORF">Q2T77_31885</name>
</gene>
<dbReference type="Gene3D" id="3.40.190.150">
    <property type="entry name" value="Bordetella uptake gene, domain 1"/>
    <property type="match status" value="1"/>
</dbReference>
<dbReference type="Proteomes" id="UP001169027">
    <property type="component" value="Unassembled WGS sequence"/>
</dbReference>
<evidence type="ECO:0000256" key="1">
    <source>
        <dbReference type="ARBA" id="ARBA00006987"/>
    </source>
</evidence>
<dbReference type="PIRSF" id="PIRSF017082">
    <property type="entry name" value="YflP"/>
    <property type="match status" value="1"/>
</dbReference>
<keyword evidence="2" id="KW-0732">Signal</keyword>
<comment type="similarity">
    <text evidence="1">Belongs to the UPF0065 (bug) family.</text>
</comment>
<dbReference type="RefSeq" id="WP_301815100.1">
    <property type="nucleotide sequence ID" value="NZ_JAUJZH010000033.1"/>
</dbReference>
<reference evidence="3" key="1">
    <citation type="submission" date="2023-06" db="EMBL/GenBank/DDBJ databases">
        <authorList>
            <person name="Jiang Y."/>
            <person name="Liu Q."/>
        </authorList>
    </citation>
    <scope>NUCLEOTIDE SEQUENCE</scope>
    <source>
        <strain evidence="3">CGMCC 1.12090</strain>
    </source>
</reference>
<dbReference type="EMBL" id="JAUKVY010000033">
    <property type="protein sequence ID" value="MDO1536880.1"/>
    <property type="molecule type" value="Genomic_DNA"/>
</dbReference>